<evidence type="ECO:0000313" key="2">
    <source>
        <dbReference type="Proteomes" id="UP000014680"/>
    </source>
</evidence>
<dbReference type="AlphaFoldDB" id="A0A0A1U9Y9"/>
<accession>A0A0A1U9Y9</accession>
<dbReference type="GeneID" id="14887991"/>
<dbReference type="KEGG" id="eiv:EIN_491030"/>
<dbReference type="EMBL" id="KB206684">
    <property type="protein sequence ID" value="ELP88954.1"/>
    <property type="molecule type" value="Genomic_DNA"/>
</dbReference>
<dbReference type="Proteomes" id="UP000014680">
    <property type="component" value="Unassembled WGS sequence"/>
</dbReference>
<dbReference type="VEuPathDB" id="AmoebaDB:EIN_491030"/>
<gene>
    <name evidence="1" type="ORF">EIN_491030</name>
</gene>
<reference evidence="1 2" key="1">
    <citation type="submission" date="2012-10" db="EMBL/GenBank/DDBJ databases">
        <authorList>
            <person name="Zafar N."/>
            <person name="Inman J."/>
            <person name="Hall N."/>
            <person name="Lorenzi H."/>
            <person name="Caler E."/>
        </authorList>
    </citation>
    <scope>NUCLEOTIDE SEQUENCE [LARGE SCALE GENOMIC DNA]</scope>
    <source>
        <strain evidence="1 2">IP1</strain>
    </source>
</reference>
<evidence type="ECO:0000313" key="1">
    <source>
        <dbReference type="EMBL" id="ELP88954.1"/>
    </source>
</evidence>
<keyword evidence="2" id="KW-1185">Reference proteome</keyword>
<dbReference type="RefSeq" id="XP_004255725.1">
    <property type="nucleotide sequence ID" value="XM_004255677.1"/>
</dbReference>
<sequence length="281" mass="31773">MQQKAPKEVNAALLRARKTISRNAESAVINTIICIFIRQLDGSATFRKSKKTKNTIKMTIPETLRIGGECYDNSKIASLNDNLMREVIGEEPFNISKMNDKNYTRSKEARTNNGLIYLIKSFGYDFVIRQTKKAKLTERFIKITSIKTPLGVVVDLNRLIEIGIAFEKLVEDSFGREQTCEIGFDQVAQLDVPEFPPCCNEVSCPSIRSDSVLTNTCGTTNSCNSDQMNQFIQNSVQYIGSGDVPNEVYGQIQMPYYQNAQPVYQQVFQYNGQLYFCPMSL</sequence>
<dbReference type="OrthoDB" id="27618at2759"/>
<organism evidence="1 2">
    <name type="scientific">Entamoeba invadens IP1</name>
    <dbReference type="NCBI Taxonomy" id="370355"/>
    <lineage>
        <taxon>Eukaryota</taxon>
        <taxon>Amoebozoa</taxon>
        <taxon>Evosea</taxon>
        <taxon>Archamoebae</taxon>
        <taxon>Mastigamoebida</taxon>
        <taxon>Entamoebidae</taxon>
        <taxon>Entamoeba</taxon>
    </lineage>
</organism>
<proteinExistence type="predicted"/>
<name>A0A0A1U9Y9_ENTIV</name>
<protein>
    <submittedName>
        <fullName evidence="1">Uncharacterized protein</fullName>
    </submittedName>
</protein>